<reference evidence="3" key="1">
    <citation type="submission" date="2017-06" db="EMBL/GenBank/DDBJ databases">
        <authorList>
            <person name="Varghese N."/>
            <person name="Submissions S."/>
        </authorList>
    </citation>
    <scope>NUCLEOTIDE SEQUENCE [LARGE SCALE GENOMIC DNA]</scope>
    <source>
        <strain evidence="3">DSM 28041</strain>
    </source>
</reference>
<keyword evidence="1" id="KW-0732">Signal</keyword>
<gene>
    <name evidence="2" type="ORF">SAMN06269173_111102</name>
</gene>
<protein>
    <submittedName>
        <fullName evidence="2">Uncharacterized protein</fullName>
    </submittedName>
</protein>
<proteinExistence type="predicted"/>
<organism evidence="2 3">
    <name type="scientific">Hymenobacter mucosus</name>
    <dbReference type="NCBI Taxonomy" id="1411120"/>
    <lineage>
        <taxon>Bacteria</taxon>
        <taxon>Pseudomonadati</taxon>
        <taxon>Bacteroidota</taxon>
        <taxon>Cytophagia</taxon>
        <taxon>Cytophagales</taxon>
        <taxon>Hymenobacteraceae</taxon>
        <taxon>Hymenobacter</taxon>
    </lineage>
</organism>
<evidence type="ECO:0000313" key="2">
    <source>
        <dbReference type="EMBL" id="SNR92491.1"/>
    </source>
</evidence>
<evidence type="ECO:0000256" key="1">
    <source>
        <dbReference type="SAM" id="SignalP"/>
    </source>
</evidence>
<feature type="chain" id="PRO_5012172844" evidence="1">
    <location>
        <begin position="19"/>
        <end position="150"/>
    </location>
</feature>
<dbReference type="Proteomes" id="UP000198310">
    <property type="component" value="Unassembled WGS sequence"/>
</dbReference>
<accession>A0A239AAX8</accession>
<keyword evidence="3" id="KW-1185">Reference proteome</keyword>
<feature type="signal peptide" evidence="1">
    <location>
        <begin position="1"/>
        <end position="18"/>
    </location>
</feature>
<sequence>MKKLLVLSLFTLPVGAFAQTVSSQPFKKANIILIQTPDSGVVALKKIGALLVDKGFVIQKLDTDFNTLTTEPKQIKSGVTPTTLTVKVTTKGALLRLSGWAAVDMSAFDSKQHIVPIRVIANGVKPGSLFMQLMEPAQAYSGASVQYTVE</sequence>
<dbReference type="AlphaFoldDB" id="A0A239AAX8"/>
<dbReference type="RefSeq" id="WP_089333930.1">
    <property type="nucleotide sequence ID" value="NZ_FZNS01000011.1"/>
</dbReference>
<dbReference type="EMBL" id="FZNS01000011">
    <property type="protein sequence ID" value="SNR92491.1"/>
    <property type="molecule type" value="Genomic_DNA"/>
</dbReference>
<evidence type="ECO:0000313" key="3">
    <source>
        <dbReference type="Proteomes" id="UP000198310"/>
    </source>
</evidence>
<name>A0A239AAX8_9BACT</name>